<dbReference type="RefSeq" id="WP_379983907.1">
    <property type="nucleotide sequence ID" value="NZ_JADIKD010000011.1"/>
</dbReference>
<reference evidence="2 3" key="1">
    <citation type="submission" date="2020-10" db="EMBL/GenBank/DDBJ databases">
        <title>Phylogeny of dyella-like bacteria.</title>
        <authorList>
            <person name="Fu J."/>
        </authorList>
    </citation>
    <scope>NUCLEOTIDE SEQUENCE [LARGE SCALE GENOMIC DNA]</scope>
    <source>
        <strain evidence="2 3">BB4</strain>
    </source>
</reference>
<dbReference type="Proteomes" id="UP001620408">
    <property type="component" value="Unassembled WGS sequence"/>
</dbReference>
<name>A0ABW8K8S3_9GAMM</name>
<evidence type="ECO:0000313" key="3">
    <source>
        <dbReference type="Proteomes" id="UP001620408"/>
    </source>
</evidence>
<feature type="compositionally biased region" description="Polar residues" evidence="1">
    <location>
        <begin position="121"/>
        <end position="132"/>
    </location>
</feature>
<dbReference type="EMBL" id="JADIKD010000011">
    <property type="protein sequence ID" value="MFK2918152.1"/>
    <property type="molecule type" value="Genomic_DNA"/>
</dbReference>
<evidence type="ECO:0000313" key="2">
    <source>
        <dbReference type="EMBL" id="MFK2918152.1"/>
    </source>
</evidence>
<gene>
    <name evidence="2" type="ORF">ISS97_12840</name>
</gene>
<accession>A0ABW8K8S3</accession>
<feature type="compositionally biased region" description="Basic residues" evidence="1">
    <location>
        <begin position="91"/>
        <end position="107"/>
    </location>
</feature>
<feature type="region of interest" description="Disordered" evidence="1">
    <location>
        <begin position="91"/>
        <end position="132"/>
    </location>
</feature>
<sequence length="132" mass="15131">MLHHKRRAMTMIEARRQMALELMPQALVKTFKEMKWTSQGARIQQGVLAAGGMAALGNGHGGSTRWFGRSPFSAAERPRLSILKTIWKRPYRLSPKKKNRPRGRLKERRRDCPVRHPRSHAYQSTASNRGSN</sequence>
<protein>
    <submittedName>
        <fullName evidence="2">Uncharacterized protein</fullName>
    </submittedName>
</protein>
<evidence type="ECO:0000256" key="1">
    <source>
        <dbReference type="SAM" id="MobiDB-lite"/>
    </source>
</evidence>
<comment type="caution">
    <text evidence="2">The sequence shown here is derived from an EMBL/GenBank/DDBJ whole genome shotgun (WGS) entry which is preliminary data.</text>
</comment>
<organism evidence="2 3">
    <name type="scientific">Dyella koreensis</name>
    <dbReference type="NCBI Taxonomy" id="311235"/>
    <lineage>
        <taxon>Bacteria</taxon>
        <taxon>Pseudomonadati</taxon>
        <taxon>Pseudomonadota</taxon>
        <taxon>Gammaproteobacteria</taxon>
        <taxon>Lysobacterales</taxon>
        <taxon>Rhodanobacteraceae</taxon>
        <taxon>Dyella</taxon>
    </lineage>
</organism>
<keyword evidence="3" id="KW-1185">Reference proteome</keyword>
<proteinExistence type="predicted"/>